<comment type="caution">
    <text evidence="2">The sequence shown here is derived from an EMBL/GenBank/DDBJ whole genome shotgun (WGS) entry which is preliminary data.</text>
</comment>
<accession>A0A3P3VLX0</accession>
<reference evidence="2 3" key="1">
    <citation type="submission" date="2018-08" db="EMBL/GenBank/DDBJ databases">
        <authorList>
            <person name="Khan S.A."/>
        </authorList>
    </citation>
    <scope>NUCLEOTIDE SEQUENCE [LARGE SCALE GENOMIC DNA]</scope>
    <source>
        <strain evidence="2 3">GTF-13</strain>
    </source>
</reference>
<dbReference type="InterPro" id="IPR011042">
    <property type="entry name" value="6-blade_b-propeller_TolB-like"/>
</dbReference>
<dbReference type="Gene3D" id="2.120.10.30">
    <property type="entry name" value="TolB, C-terminal domain"/>
    <property type="match status" value="1"/>
</dbReference>
<organism evidence="2 3">
    <name type="scientific">Aestuariirhabdus litorea</name>
    <dbReference type="NCBI Taxonomy" id="2528527"/>
    <lineage>
        <taxon>Bacteria</taxon>
        <taxon>Pseudomonadati</taxon>
        <taxon>Pseudomonadota</taxon>
        <taxon>Gammaproteobacteria</taxon>
        <taxon>Oceanospirillales</taxon>
        <taxon>Aestuariirhabdaceae</taxon>
        <taxon>Aestuariirhabdus</taxon>
    </lineage>
</organism>
<feature type="domain" description="Glucose/Sorbosone dehydrogenase" evidence="1">
    <location>
        <begin position="39"/>
        <end position="367"/>
    </location>
</feature>
<dbReference type="InterPro" id="IPR012938">
    <property type="entry name" value="Glc/Sorbosone_DH"/>
</dbReference>
<keyword evidence="3" id="KW-1185">Reference proteome</keyword>
<dbReference type="PANTHER" id="PTHR19328">
    <property type="entry name" value="HEDGEHOG-INTERACTING PROTEIN"/>
    <property type="match status" value="1"/>
</dbReference>
<evidence type="ECO:0000313" key="3">
    <source>
        <dbReference type="Proteomes" id="UP000280792"/>
    </source>
</evidence>
<dbReference type="Pfam" id="PF07995">
    <property type="entry name" value="GSDH"/>
    <property type="match status" value="1"/>
</dbReference>
<gene>
    <name evidence="2" type="ORF">D0544_01175</name>
</gene>
<dbReference type="AlphaFoldDB" id="A0A3P3VLX0"/>
<proteinExistence type="predicted"/>
<sequence>MSATATALRHLALLTGLVSSLLWAADEVKYELQVVADGLDHPWSLSFLPDGRMLVTERAGRLRMISASGIMDSAPVRGVPRVFDRSQGGLFEAVPHPDFANNGLIYLSYAWGDGDANGTRLARARLEGNALRDLEVLFTVEPLKDTPVHYGGRLAFMPDGTLLLTTGDGFDYREQAQKLDSLLGKVVRLNDDGSIPADNPFVGQADARGEIYSYGHRNPQGLLYDEESGTLYLHEHGPKGGDEINILEPGNNYGWPVITYGRDYSGATISPYTEYEGMEQPLIYWTPSIAPSGVTIYRGNEFPQWQGDLLVGALAGRQVRLVELDQGRVVGQQPLFTELGERIRDVRSGPDGRLYLISDSSNGTLYRVVPKP</sequence>
<protein>
    <submittedName>
        <fullName evidence="2">PQQ-dependent sugar dehydrogenase</fullName>
    </submittedName>
</protein>
<dbReference type="RefSeq" id="WP_125014043.1">
    <property type="nucleotide sequence ID" value="NZ_QWEZ01000001.1"/>
</dbReference>
<name>A0A3P3VLX0_9GAMM</name>
<evidence type="ECO:0000259" key="1">
    <source>
        <dbReference type="Pfam" id="PF07995"/>
    </source>
</evidence>
<evidence type="ECO:0000313" key="2">
    <source>
        <dbReference type="EMBL" id="RRJ83762.1"/>
    </source>
</evidence>
<reference evidence="2 3" key="2">
    <citation type="submission" date="2018-12" db="EMBL/GenBank/DDBJ databases">
        <title>Simiduia agarivorans gen. nov., sp. nov., a marine, agarolytic bacterium isolated from shallow coastal water from Keelung, Taiwan.</title>
        <authorList>
            <person name="Shieh W.Y."/>
        </authorList>
    </citation>
    <scope>NUCLEOTIDE SEQUENCE [LARGE SCALE GENOMIC DNA]</scope>
    <source>
        <strain evidence="2 3">GTF-13</strain>
    </source>
</reference>
<dbReference type="PANTHER" id="PTHR19328:SF75">
    <property type="entry name" value="ALDOSE SUGAR DEHYDROGENASE YLII"/>
    <property type="match status" value="1"/>
</dbReference>
<dbReference type="SUPFAM" id="SSF50952">
    <property type="entry name" value="Soluble quinoprotein glucose dehydrogenase"/>
    <property type="match status" value="1"/>
</dbReference>
<dbReference type="EMBL" id="QWEZ01000001">
    <property type="protein sequence ID" value="RRJ83762.1"/>
    <property type="molecule type" value="Genomic_DNA"/>
</dbReference>
<dbReference type="Proteomes" id="UP000280792">
    <property type="component" value="Unassembled WGS sequence"/>
</dbReference>
<dbReference type="InterPro" id="IPR011041">
    <property type="entry name" value="Quinoprot_gluc/sorb_DH_b-prop"/>
</dbReference>